<keyword evidence="1" id="KW-0812">Transmembrane</keyword>
<evidence type="ECO:0000313" key="3">
    <source>
        <dbReference type="Proteomes" id="UP001259347"/>
    </source>
</evidence>
<dbReference type="Proteomes" id="UP001259347">
    <property type="component" value="Unassembled WGS sequence"/>
</dbReference>
<keyword evidence="1" id="KW-1133">Transmembrane helix</keyword>
<proteinExistence type="predicted"/>
<gene>
    <name evidence="2" type="ORF">J2Y69_002146</name>
</gene>
<reference evidence="2 3" key="1">
    <citation type="submission" date="2023-07" db="EMBL/GenBank/DDBJ databases">
        <title>Sorghum-associated microbial communities from plants grown in Nebraska, USA.</title>
        <authorList>
            <person name="Schachtman D."/>
        </authorList>
    </citation>
    <scope>NUCLEOTIDE SEQUENCE [LARGE SCALE GENOMIC DNA]</scope>
    <source>
        <strain evidence="2 3">2980</strain>
    </source>
</reference>
<feature type="transmembrane region" description="Helical" evidence="1">
    <location>
        <begin position="67"/>
        <end position="94"/>
    </location>
</feature>
<comment type="caution">
    <text evidence="2">The sequence shown here is derived from an EMBL/GenBank/DDBJ whole genome shotgun (WGS) entry which is preliminary data.</text>
</comment>
<evidence type="ECO:0000313" key="2">
    <source>
        <dbReference type="EMBL" id="MDR6867542.1"/>
    </source>
</evidence>
<protein>
    <submittedName>
        <fullName evidence="2">ElaB/YqjD/DUF883 family membrane-anchored ribosome-binding protein</fullName>
    </submittedName>
</protein>
<dbReference type="EMBL" id="JAVDUM010000009">
    <property type="protein sequence ID" value="MDR6867542.1"/>
    <property type="molecule type" value="Genomic_DNA"/>
</dbReference>
<sequence length="95" mass="10443">MTDDYTMPEVVRLLKTLTVDVRDLRGDVHDLGSQFVTRAEFEAWRTAYDRELKELKSTTAPVRSSPWTIVGVASGAVVGLGSLLGLLITLINVIP</sequence>
<evidence type="ECO:0000256" key="1">
    <source>
        <dbReference type="SAM" id="Phobius"/>
    </source>
</evidence>
<dbReference type="RefSeq" id="WP_310020444.1">
    <property type="nucleotide sequence ID" value="NZ_JAVDUM010000009.1"/>
</dbReference>
<accession>A0ABU1SD68</accession>
<keyword evidence="3" id="KW-1185">Reference proteome</keyword>
<name>A0ABU1SD68_9MICO</name>
<organism evidence="2 3">
    <name type="scientific">Microbacterium resistens</name>
    <dbReference type="NCBI Taxonomy" id="156977"/>
    <lineage>
        <taxon>Bacteria</taxon>
        <taxon>Bacillati</taxon>
        <taxon>Actinomycetota</taxon>
        <taxon>Actinomycetes</taxon>
        <taxon>Micrococcales</taxon>
        <taxon>Microbacteriaceae</taxon>
        <taxon>Microbacterium</taxon>
    </lineage>
</organism>
<keyword evidence="1" id="KW-0472">Membrane</keyword>